<dbReference type="InterPro" id="IPR036291">
    <property type="entry name" value="NAD(P)-bd_dom_sf"/>
</dbReference>
<dbReference type="RefSeq" id="WP_126703090.1">
    <property type="nucleotide sequence ID" value="NZ_CP034593.1"/>
</dbReference>
<gene>
    <name evidence="4" type="ORF">EJ997_01935</name>
</gene>
<dbReference type="PANTHER" id="PTHR11092:SF0">
    <property type="entry name" value="EPIMERASE FAMILY PROTEIN SDR39U1"/>
    <property type="match status" value="1"/>
</dbReference>
<dbReference type="EMBL" id="CP034593">
    <property type="protein sequence ID" value="AZQ76281.1"/>
    <property type="molecule type" value="Genomic_DNA"/>
</dbReference>
<reference evidence="4 5" key="1">
    <citation type="submission" date="2018-12" db="EMBL/GenBank/DDBJ databases">
        <title>Complete genome sequence of Flaviflexus sp. H23T48.</title>
        <authorList>
            <person name="Bae J.-W."/>
            <person name="Lee J.-Y."/>
        </authorList>
    </citation>
    <scope>NUCLEOTIDE SEQUENCE [LARGE SCALE GENOMIC DNA]</scope>
    <source>
        <strain evidence="4 5">H23T48</strain>
    </source>
</reference>
<dbReference type="NCBIfam" id="TIGR01777">
    <property type="entry name" value="yfcH"/>
    <property type="match status" value="1"/>
</dbReference>
<dbReference type="AlphaFoldDB" id="A0A3Q9G6H3"/>
<feature type="domain" description="NAD-dependent epimerase/dehydratase" evidence="2">
    <location>
        <begin position="4"/>
        <end position="217"/>
    </location>
</feature>
<dbReference type="InterPro" id="IPR010099">
    <property type="entry name" value="SDR39U1"/>
</dbReference>
<keyword evidence="5" id="KW-1185">Reference proteome</keyword>
<evidence type="ECO:0000259" key="2">
    <source>
        <dbReference type="Pfam" id="PF01370"/>
    </source>
</evidence>
<accession>A0A3Q9G6H3</accession>
<dbReference type="OrthoDB" id="9801773at2"/>
<dbReference type="SUPFAM" id="SSF51735">
    <property type="entry name" value="NAD(P)-binding Rossmann-fold domains"/>
    <property type="match status" value="1"/>
</dbReference>
<dbReference type="InterPro" id="IPR001509">
    <property type="entry name" value="Epimerase_deHydtase"/>
</dbReference>
<evidence type="ECO:0000259" key="3">
    <source>
        <dbReference type="Pfam" id="PF08338"/>
    </source>
</evidence>
<evidence type="ECO:0000313" key="4">
    <source>
        <dbReference type="EMBL" id="AZQ76281.1"/>
    </source>
</evidence>
<dbReference type="Gene3D" id="3.40.50.720">
    <property type="entry name" value="NAD(P)-binding Rossmann-like Domain"/>
    <property type="match status" value="1"/>
</dbReference>
<dbReference type="Pfam" id="PF08338">
    <property type="entry name" value="DUF1731"/>
    <property type="match status" value="1"/>
</dbReference>
<organism evidence="4 5">
    <name type="scientific">Flaviflexus ciconiae</name>
    <dbReference type="NCBI Taxonomy" id="2496867"/>
    <lineage>
        <taxon>Bacteria</taxon>
        <taxon>Bacillati</taxon>
        <taxon>Actinomycetota</taxon>
        <taxon>Actinomycetes</taxon>
        <taxon>Actinomycetales</taxon>
        <taxon>Actinomycetaceae</taxon>
        <taxon>Flaviflexus</taxon>
    </lineage>
</organism>
<feature type="domain" description="DUF1731" evidence="3">
    <location>
        <begin position="249"/>
        <end position="291"/>
    </location>
</feature>
<dbReference type="PANTHER" id="PTHR11092">
    <property type="entry name" value="SUGAR NUCLEOTIDE EPIMERASE RELATED"/>
    <property type="match status" value="1"/>
</dbReference>
<proteinExistence type="inferred from homology"/>
<comment type="similarity">
    <text evidence="1">Belongs to the NAD(P)-dependent epimerase/dehydratase family. SDR39U1 subfamily.</text>
</comment>
<evidence type="ECO:0000256" key="1">
    <source>
        <dbReference type="ARBA" id="ARBA00009353"/>
    </source>
</evidence>
<evidence type="ECO:0000313" key="5">
    <source>
        <dbReference type="Proteomes" id="UP000280344"/>
    </source>
</evidence>
<protein>
    <submittedName>
        <fullName evidence="4">TIGR01777 family protein</fullName>
    </submittedName>
</protein>
<dbReference type="KEGG" id="flh:EJ997_01935"/>
<name>A0A3Q9G6H3_9ACTO</name>
<dbReference type="Proteomes" id="UP000280344">
    <property type="component" value="Chromosome"/>
</dbReference>
<dbReference type="InterPro" id="IPR013549">
    <property type="entry name" value="DUF1731"/>
</dbReference>
<dbReference type="Pfam" id="PF01370">
    <property type="entry name" value="Epimerase"/>
    <property type="match status" value="1"/>
</dbReference>
<sequence>MKLIVSGATGFIGTALTKRAETKGWDVTKIVRSNPAPGDITFDPQSGTIDERQLAGADAVVCLNGAGLFSRPWTDSYKKTLLESRLTSVNTLTEAFARLEEPDRPTHFLTGSAIGYYGAGRGDEILTEESGPGSDFLADLCVQWERAGHVATDLGIRHSALRTGLVMDSGGGMLGLFKHLYRAGLGTKLGSGEQWMSTISLDDHVRATLYAIENQLEGPINLSSPEPLRNADWHRLLAAYVHRPAFLTAPAPVMKLALGDFAEQAALASQRVMPRYLEDAGFEFSAPTVLEIFDQALPPKK</sequence>